<gene>
    <name evidence="2" type="ORF">MUDAN_MDHGFNIF_00393</name>
</gene>
<dbReference type="InterPro" id="IPR003848">
    <property type="entry name" value="DUF218"/>
</dbReference>
<keyword evidence="3" id="KW-1185">Reference proteome</keyword>
<reference evidence="2 3" key="1">
    <citation type="submission" date="2018-11" db="EMBL/GenBank/DDBJ databases">
        <authorList>
            <person name="Wuyts S."/>
        </authorList>
    </citation>
    <scope>NUCLEOTIDE SEQUENCE [LARGE SCALE GENOMIC DNA]</scope>
    <source>
        <strain evidence="2">Lactobacillus mudanjiangensis AMBF249</strain>
    </source>
</reference>
<dbReference type="OrthoDB" id="2216870at2"/>
<dbReference type="Gene3D" id="1.10.3620.10">
    <property type="entry name" value="YdcF like domain"/>
    <property type="match status" value="1"/>
</dbReference>
<evidence type="ECO:0000313" key="2">
    <source>
        <dbReference type="EMBL" id="VDG27026.1"/>
    </source>
</evidence>
<dbReference type="PANTHER" id="PTHR30336">
    <property type="entry name" value="INNER MEMBRANE PROTEIN, PROBABLE PERMEASE"/>
    <property type="match status" value="1"/>
</dbReference>
<feature type="domain" description="DUF218" evidence="1">
    <location>
        <begin position="31"/>
        <end position="154"/>
    </location>
</feature>
<evidence type="ECO:0000313" key="3">
    <source>
        <dbReference type="Proteomes" id="UP000289996"/>
    </source>
</evidence>
<dbReference type="EMBL" id="UYIG01000001">
    <property type="protein sequence ID" value="VDG27026.1"/>
    <property type="molecule type" value="Genomic_DNA"/>
</dbReference>
<sequence>MTSLTDLNRCLAWLTAPTKPLTHVDGLVLCGNSLPITATTAAKIAIQTQLPAVIIAGGIGHATKYLRQNLHVDNDLSEAELMAQLMRDAGYQGDLLLDKTSTNTGANALNTRALAPKSWQQVLLVQDPLLAYRTQLTFEQVWGPTTRFSRVLPQDFQLTQLDPLTFVDTPAYQNAWPPAYFTELLLGELQRLWDTPTGYGPAGANYFRHVDLPALVLAAYQRLLAQPLTRER</sequence>
<dbReference type="InterPro" id="IPR051599">
    <property type="entry name" value="Cell_Envelope_Assoc"/>
</dbReference>
<dbReference type="Gene3D" id="3.40.50.620">
    <property type="entry name" value="HUPs"/>
    <property type="match status" value="1"/>
</dbReference>
<dbReference type="CDD" id="cd06259">
    <property type="entry name" value="YdcF-like"/>
    <property type="match status" value="1"/>
</dbReference>
<protein>
    <submittedName>
        <fullName evidence="2">S-adenosyl-L-methionine-binding protein [Lactobacillus sp.]</fullName>
    </submittedName>
</protein>
<proteinExistence type="predicted"/>
<dbReference type="GO" id="GO:0005886">
    <property type="term" value="C:plasma membrane"/>
    <property type="evidence" value="ECO:0007669"/>
    <property type="project" value="TreeGrafter"/>
</dbReference>
<dbReference type="InterPro" id="IPR014729">
    <property type="entry name" value="Rossmann-like_a/b/a_fold"/>
</dbReference>
<accession>A0A660DUY2</accession>
<dbReference type="PANTHER" id="PTHR30336:SF20">
    <property type="entry name" value="DUF218 DOMAIN-CONTAINING PROTEIN"/>
    <property type="match status" value="1"/>
</dbReference>
<dbReference type="AlphaFoldDB" id="A0A660DUY2"/>
<dbReference type="RefSeq" id="WP_130851298.1">
    <property type="nucleotide sequence ID" value="NZ_UYIG01000001.1"/>
</dbReference>
<name>A0A660DUY2_9LACO</name>
<dbReference type="Pfam" id="PF02698">
    <property type="entry name" value="DUF218"/>
    <property type="match status" value="1"/>
</dbReference>
<evidence type="ECO:0000259" key="1">
    <source>
        <dbReference type="Pfam" id="PF02698"/>
    </source>
</evidence>
<dbReference type="Proteomes" id="UP000289996">
    <property type="component" value="Unassembled WGS sequence"/>
</dbReference>
<organism evidence="2 3">
    <name type="scientific">Lactiplantibacillus mudanjiangensis</name>
    <dbReference type="NCBI Taxonomy" id="1296538"/>
    <lineage>
        <taxon>Bacteria</taxon>
        <taxon>Bacillati</taxon>
        <taxon>Bacillota</taxon>
        <taxon>Bacilli</taxon>
        <taxon>Lactobacillales</taxon>
        <taxon>Lactobacillaceae</taxon>
        <taxon>Lactiplantibacillus</taxon>
    </lineage>
</organism>